<dbReference type="PANTHER" id="PTHR37234:SF1">
    <property type="entry name" value="OS03G0319200 PROTEIN"/>
    <property type="match status" value="1"/>
</dbReference>
<dbReference type="Proteomes" id="UP001293593">
    <property type="component" value="Unassembled WGS sequence"/>
</dbReference>
<proteinExistence type="predicted"/>
<comment type="caution">
    <text evidence="2">The sequence shown here is derived from an EMBL/GenBank/DDBJ whole genome shotgun (WGS) entry which is preliminary data.</text>
</comment>
<gene>
    <name evidence="2" type="ORF">QN277_002113</name>
</gene>
<name>A0AAE1N8I1_9FABA</name>
<reference evidence="2" key="1">
    <citation type="submission" date="2023-10" db="EMBL/GenBank/DDBJ databases">
        <title>Chromosome-level genome of the transformable northern wattle, Acacia crassicarpa.</title>
        <authorList>
            <person name="Massaro I."/>
            <person name="Sinha N.R."/>
            <person name="Poethig S."/>
            <person name="Leichty A.R."/>
        </authorList>
    </citation>
    <scope>NUCLEOTIDE SEQUENCE</scope>
    <source>
        <strain evidence="2">Acra3RX</strain>
        <tissue evidence="2">Leaf</tissue>
    </source>
</reference>
<organism evidence="2 3">
    <name type="scientific">Acacia crassicarpa</name>
    <name type="common">northern wattle</name>
    <dbReference type="NCBI Taxonomy" id="499986"/>
    <lineage>
        <taxon>Eukaryota</taxon>
        <taxon>Viridiplantae</taxon>
        <taxon>Streptophyta</taxon>
        <taxon>Embryophyta</taxon>
        <taxon>Tracheophyta</taxon>
        <taxon>Spermatophyta</taxon>
        <taxon>Magnoliopsida</taxon>
        <taxon>eudicotyledons</taxon>
        <taxon>Gunneridae</taxon>
        <taxon>Pentapetalae</taxon>
        <taxon>rosids</taxon>
        <taxon>fabids</taxon>
        <taxon>Fabales</taxon>
        <taxon>Fabaceae</taxon>
        <taxon>Caesalpinioideae</taxon>
        <taxon>mimosoid clade</taxon>
        <taxon>Acacieae</taxon>
        <taxon>Acacia</taxon>
    </lineage>
</organism>
<protein>
    <submittedName>
        <fullName evidence="2">Uncharacterized protein</fullName>
    </submittedName>
</protein>
<feature type="compositionally biased region" description="Polar residues" evidence="1">
    <location>
        <begin position="58"/>
        <end position="69"/>
    </location>
</feature>
<dbReference type="AlphaFoldDB" id="A0AAE1N8I1"/>
<sequence length="100" mass="11217">MSGIIHLISKSHSPRRFLTFGKKQIKNESSFPAKAEQPKQAPVKEGESFKVDRTNACHNSSFSRESPMSPTLPVDIRRSNPAKAPENFRTPLALVARLMR</sequence>
<evidence type="ECO:0000256" key="1">
    <source>
        <dbReference type="SAM" id="MobiDB-lite"/>
    </source>
</evidence>
<evidence type="ECO:0000313" key="3">
    <source>
        <dbReference type="Proteomes" id="UP001293593"/>
    </source>
</evidence>
<evidence type="ECO:0000313" key="2">
    <source>
        <dbReference type="EMBL" id="KAK4285413.1"/>
    </source>
</evidence>
<accession>A0AAE1N8I1</accession>
<feature type="region of interest" description="Disordered" evidence="1">
    <location>
        <begin position="58"/>
        <end position="85"/>
    </location>
</feature>
<keyword evidence="3" id="KW-1185">Reference proteome</keyword>
<dbReference type="PANTHER" id="PTHR37234">
    <property type="entry name" value="OS03G0319200 PROTEIN"/>
    <property type="match status" value="1"/>
</dbReference>
<dbReference type="EMBL" id="JAWXYG010000001">
    <property type="protein sequence ID" value="KAK4285413.1"/>
    <property type="molecule type" value="Genomic_DNA"/>
</dbReference>